<dbReference type="InterPro" id="IPR013983">
    <property type="entry name" value="Ald_Fedxn_OxRdtase_N"/>
</dbReference>
<comment type="cofactor">
    <cofactor evidence="8">
        <name>tungstopterin</name>
        <dbReference type="ChEBI" id="CHEBI:30402"/>
    </cofactor>
</comment>
<evidence type="ECO:0000259" key="9">
    <source>
        <dbReference type="SMART" id="SM00790"/>
    </source>
</evidence>
<sequence>MKNLEYGWTGKVLCIDLAGRTSWVEDVSDLCEEYIGCRGVAAKLAWQHLKPGTGAFEDGNHLIYMVGPCCGTPVLAGSRGYFFGVGPQCYPEHYTRSSIGGRCNAAMKGCGYDGIIIKNKSASPVIVEVTEDGAVFHDGTVYWGRLCVDTQKMIKQNFGEEAESFVIGPAGENKVRIAGIFCDRDNTAAQAGFGAVMGDKQLKAVVFKGNRPVKVADLGTILELRDKCMELKTIPKKPDELPNTIGIGVDGVGNVKYTNGRLHSKDILEKKEASYITQKGNACQACGVPCHLTGYTFVRGSNGVYHTTTETVNSSKCVGKAIYGWMALCPMELEWLESSLGRNYRWPMDFRRGAECMFMINNYGLNSWEIVSLFQWLTELESAGEDLDKLVGVHWDVDNPTLLPRVIEMLTYRQGFGDMLAEGMARCGETLGGIYKKYSDHATQGMCNHSLGTGTWYALKYPYWIAPALMAAVSTRDPMSDEGHKYPDFAGRRIPFKRLPELAKEFYGVDGTIDPDPALKDTMSDDEFDDIAYSAKEFVARKQELYGVVTGCGVFCDTLYPETLAPGDANNGYKGDWEMQAKLLTAVTGVKYTNERLEKLAERIWNLERCYNVLEVGRNKEQDMQICYNCHEGRDGDWTTGKKIDPVRFSAMLDRYYKLVGWDEDGVPTTETLLRLGLDDCAEKLNQRKDANG</sequence>
<feature type="domain" description="Aldehyde ferredoxin oxidoreductase N-terminal" evidence="9">
    <location>
        <begin position="8"/>
        <end position="211"/>
    </location>
</feature>
<evidence type="ECO:0000313" key="10">
    <source>
        <dbReference type="EMBL" id="XFO67768.1"/>
    </source>
</evidence>
<evidence type="ECO:0000256" key="5">
    <source>
        <dbReference type="ARBA" id="ARBA00023002"/>
    </source>
</evidence>
<evidence type="ECO:0000256" key="7">
    <source>
        <dbReference type="ARBA" id="ARBA00023014"/>
    </source>
</evidence>
<keyword evidence="3" id="KW-0004">4Fe-4S</keyword>
<dbReference type="Gene3D" id="1.10.569.10">
    <property type="entry name" value="Aldehyde Ferredoxin Oxidoreductase Protein, subunit A, domain 2"/>
    <property type="match status" value="1"/>
</dbReference>
<reference evidence="10" key="1">
    <citation type="submission" date="2024-05" db="EMBL/GenBank/DDBJ databases">
        <title>Isolation and characterization of Sporomusa carbonis sp. nov., a carboxydotrophic hydrogenogen in the genus of Sporomusa isolated from a charcoal burning pile.</title>
        <authorList>
            <person name="Boeer T."/>
            <person name="Rosenbaum F."/>
            <person name="Eysell L."/>
            <person name="Mueller V."/>
            <person name="Daniel R."/>
            <person name="Poehlein A."/>
        </authorList>
    </citation>
    <scope>NUCLEOTIDE SEQUENCE [LARGE SCALE GENOMIC DNA]</scope>
    <source>
        <strain evidence="10">DSM 10669</strain>
    </source>
</reference>
<dbReference type="SUPFAM" id="SSF56228">
    <property type="entry name" value="Aldehyde ferredoxin oxidoreductase, N-terminal domain"/>
    <property type="match status" value="1"/>
</dbReference>
<name>A0ABZ3IQV4_9FIRM</name>
<dbReference type="EMBL" id="CP155573">
    <property type="protein sequence ID" value="XFO67768.1"/>
    <property type="molecule type" value="Genomic_DNA"/>
</dbReference>
<dbReference type="PANTHER" id="PTHR30038:SF0">
    <property type="entry name" value="TUNGSTEN-CONTAINING ALDEHYDE FERREDOXIN OXIDOREDUCTASE"/>
    <property type="match status" value="1"/>
</dbReference>
<dbReference type="InterPro" id="IPR013984">
    <property type="entry name" value="Ald_Fedxn_OxRdtase_dom2"/>
</dbReference>
<evidence type="ECO:0000256" key="1">
    <source>
        <dbReference type="ARBA" id="ARBA00001966"/>
    </source>
</evidence>
<organism evidence="10 11">
    <name type="scientific">Sporomusa silvacetica DSM 10669</name>
    <dbReference type="NCBI Taxonomy" id="1123289"/>
    <lineage>
        <taxon>Bacteria</taxon>
        <taxon>Bacillati</taxon>
        <taxon>Bacillota</taxon>
        <taxon>Negativicutes</taxon>
        <taxon>Selenomonadales</taxon>
        <taxon>Sporomusaceae</taxon>
        <taxon>Sporomusa</taxon>
    </lineage>
</organism>
<dbReference type="Pfam" id="PF01314">
    <property type="entry name" value="AFOR_C"/>
    <property type="match status" value="1"/>
</dbReference>
<keyword evidence="5" id="KW-0560">Oxidoreductase</keyword>
<dbReference type="InterPro" id="IPR051919">
    <property type="entry name" value="W-dependent_AOR"/>
</dbReference>
<comment type="cofactor">
    <cofactor evidence="1">
        <name>[4Fe-4S] cluster</name>
        <dbReference type="ChEBI" id="CHEBI:49883"/>
    </cofactor>
</comment>
<dbReference type="Gene3D" id="1.10.599.10">
    <property type="entry name" value="Aldehyde Ferredoxin Oxidoreductase Protein, subunit A, domain 3"/>
    <property type="match status" value="1"/>
</dbReference>
<dbReference type="SUPFAM" id="SSF48310">
    <property type="entry name" value="Aldehyde ferredoxin oxidoreductase, C-terminal domains"/>
    <property type="match status" value="1"/>
</dbReference>
<dbReference type="InterPro" id="IPR036503">
    <property type="entry name" value="Ald_Fedxn_OxRdtase_N_sf"/>
</dbReference>
<dbReference type="Pfam" id="PF02730">
    <property type="entry name" value="AFOR_N"/>
    <property type="match status" value="1"/>
</dbReference>
<evidence type="ECO:0000256" key="4">
    <source>
        <dbReference type="ARBA" id="ARBA00022723"/>
    </source>
</evidence>
<evidence type="ECO:0000256" key="2">
    <source>
        <dbReference type="ARBA" id="ARBA00011032"/>
    </source>
</evidence>
<dbReference type="RefSeq" id="WP_169717881.1">
    <property type="nucleotide sequence ID" value="NZ_CP155573.1"/>
</dbReference>
<keyword evidence="11" id="KW-1185">Reference proteome</keyword>
<gene>
    <name evidence="10" type="ORF">SPSIL_039870</name>
</gene>
<evidence type="ECO:0000256" key="6">
    <source>
        <dbReference type="ARBA" id="ARBA00023004"/>
    </source>
</evidence>
<dbReference type="InterPro" id="IPR036021">
    <property type="entry name" value="Tungsten_al_ferr_oxy-like_C"/>
</dbReference>
<keyword evidence="4" id="KW-0479">Metal-binding</keyword>
<dbReference type="Proteomes" id="UP000216752">
    <property type="component" value="Chromosome"/>
</dbReference>
<keyword evidence="6" id="KW-0408">Iron</keyword>
<dbReference type="Gene3D" id="3.60.9.10">
    <property type="entry name" value="Aldehyde ferredoxin oxidoreductase, N-terminal domain"/>
    <property type="match status" value="1"/>
</dbReference>
<dbReference type="InterPro" id="IPR013985">
    <property type="entry name" value="Ald_Fedxn_OxRdtase_dom3"/>
</dbReference>
<protein>
    <recommendedName>
        <fullName evidence="9">Aldehyde ferredoxin oxidoreductase N-terminal domain-containing protein</fullName>
    </recommendedName>
</protein>
<dbReference type="SMART" id="SM00790">
    <property type="entry name" value="AFOR_N"/>
    <property type="match status" value="1"/>
</dbReference>
<evidence type="ECO:0000313" key="11">
    <source>
        <dbReference type="Proteomes" id="UP000216752"/>
    </source>
</evidence>
<evidence type="ECO:0000256" key="8">
    <source>
        <dbReference type="ARBA" id="ARBA00049934"/>
    </source>
</evidence>
<comment type="similarity">
    <text evidence="2">Belongs to the AOR/FOR family.</text>
</comment>
<dbReference type="PANTHER" id="PTHR30038">
    <property type="entry name" value="ALDEHYDE FERREDOXIN OXIDOREDUCTASE"/>
    <property type="match status" value="1"/>
</dbReference>
<accession>A0ABZ3IQV4</accession>
<dbReference type="InterPro" id="IPR001203">
    <property type="entry name" value="OxRdtase_Ald_Fedxn_C"/>
</dbReference>
<keyword evidence="7" id="KW-0411">Iron-sulfur</keyword>
<evidence type="ECO:0000256" key="3">
    <source>
        <dbReference type="ARBA" id="ARBA00022485"/>
    </source>
</evidence>
<proteinExistence type="inferred from homology"/>